<dbReference type="Proteomes" id="UP000030016">
    <property type="component" value="Unassembled WGS sequence"/>
</dbReference>
<reference evidence="1 2" key="1">
    <citation type="submission" date="2014-01" db="EMBL/GenBank/DDBJ databases">
        <title>Plasmidome dynamics in the species complex Clostridium novyi sensu lato converts strains of independent lineages into distinctly different pathogens.</title>
        <authorList>
            <person name="Skarin H."/>
            <person name="Segerman B."/>
        </authorList>
    </citation>
    <scope>NUCLEOTIDE SEQUENCE [LARGE SCALE GENOMIC DNA]</scope>
    <source>
        <strain evidence="1 2">4570</strain>
    </source>
</reference>
<dbReference type="InterPro" id="IPR023214">
    <property type="entry name" value="HAD_sf"/>
</dbReference>
<dbReference type="InterPro" id="IPR006379">
    <property type="entry name" value="HAD-SF_hydro_IIB"/>
</dbReference>
<protein>
    <submittedName>
        <fullName evidence="1">Haloacid dehalogenase</fullName>
    </submittedName>
</protein>
<name>A0AA88ZVA7_CLONO</name>
<dbReference type="SFLD" id="SFLDG01144">
    <property type="entry name" value="C2.B.4:_PGP_Like"/>
    <property type="match status" value="1"/>
</dbReference>
<dbReference type="GO" id="GO:0005829">
    <property type="term" value="C:cytosol"/>
    <property type="evidence" value="ECO:0007669"/>
    <property type="project" value="TreeGrafter"/>
</dbReference>
<dbReference type="PANTHER" id="PTHR10000">
    <property type="entry name" value="PHOSPHOSERINE PHOSPHATASE"/>
    <property type="match status" value="1"/>
</dbReference>
<dbReference type="NCBIfam" id="TIGR01484">
    <property type="entry name" value="HAD-SF-IIB"/>
    <property type="match status" value="1"/>
</dbReference>
<dbReference type="SUPFAM" id="SSF56784">
    <property type="entry name" value="HAD-like"/>
    <property type="match status" value="1"/>
</dbReference>
<accession>A0AA88ZVA7</accession>
<organism evidence="1 2">
    <name type="scientific">Clostridium novyi A str. 4570</name>
    <dbReference type="NCBI Taxonomy" id="1444290"/>
    <lineage>
        <taxon>Bacteria</taxon>
        <taxon>Bacillati</taxon>
        <taxon>Bacillota</taxon>
        <taxon>Clostridia</taxon>
        <taxon>Eubacteriales</taxon>
        <taxon>Clostridiaceae</taxon>
        <taxon>Clostridium</taxon>
    </lineage>
</organism>
<evidence type="ECO:0000313" key="2">
    <source>
        <dbReference type="Proteomes" id="UP000030016"/>
    </source>
</evidence>
<dbReference type="SFLD" id="SFLDG01140">
    <property type="entry name" value="C2.B:_Phosphomannomutase_and_P"/>
    <property type="match status" value="1"/>
</dbReference>
<proteinExistence type="predicted"/>
<dbReference type="CDD" id="cd07516">
    <property type="entry name" value="HAD_Pase"/>
    <property type="match status" value="1"/>
</dbReference>
<dbReference type="AlphaFoldDB" id="A0AA88ZVA7"/>
<dbReference type="InterPro" id="IPR036412">
    <property type="entry name" value="HAD-like_sf"/>
</dbReference>
<gene>
    <name evidence="1" type="ORF">Z969_05580</name>
</gene>
<evidence type="ECO:0000313" key="1">
    <source>
        <dbReference type="EMBL" id="KGN02394.1"/>
    </source>
</evidence>
<dbReference type="EMBL" id="JDRX01000009">
    <property type="protein sequence ID" value="KGN02394.1"/>
    <property type="molecule type" value="Genomic_DNA"/>
</dbReference>
<dbReference type="Gene3D" id="3.30.1240.10">
    <property type="match status" value="1"/>
</dbReference>
<dbReference type="InterPro" id="IPR000150">
    <property type="entry name" value="Cof"/>
</dbReference>
<dbReference type="PANTHER" id="PTHR10000:SF8">
    <property type="entry name" value="HAD SUPERFAMILY HYDROLASE-LIKE, TYPE 3"/>
    <property type="match status" value="1"/>
</dbReference>
<comment type="caution">
    <text evidence="1">The sequence shown here is derived from an EMBL/GenBank/DDBJ whole genome shotgun (WGS) entry which is preliminary data.</text>
</comment>
<dbReference type="GO" id="GO:0000287">
    <property type="term" value="F:magnesium ion binding"/>
    <property type="evidence" value="ECO:0007669"/>
    <property type="project" value="TreeGrafter"/>
</dbReference>
<dbReference type="NCBIfam" id="TIGR00099">
    <property type="entry name" value="Cof-subfamily"/>
    <property type="match status" value="1"/>
</dbReference>
<dbReference type="GO" id="GO:0016791">
    <property type="term" value="F:phosphatase activity"/>
    <property type="evidence" value="ECO:0007669"/>
    <property type="project" value="UniProtKB-ARBA"/>
</dbReference>
<dbReference type="SFLD" id="SFLDS00003">
    <property type="entry name" value="Haloacid_Dehalogenase"/>
    <property type="match status" value="1"/>
</dbReference>
<dbReference type="Pfam" id="PF08282">
    <property type="entry name" value="Hydrolase_3"/>
    <property type="match status" value="1"/>
</dbReference>
<dbReference type="Gene3D" id="3.40.50.1000">
    <property type="entry name" value="HAD superfamily/HAD-like"/>
    <property type="match status" value="1"/>
</dbReference>
<dbReference type="PROSITE" id="PS01228">
    <property type="entry name" value="COF_1"/>
    <property type="match status" value="1"/>
</dbReference>
<sequence>MYKLIAIDMDGTLLNSDKKVSKENIATINEAMKRGIRVAICTGRPYSGIEPYAKEIGLCKDDEYIISQNGSYVSNGNDTKTISAKYLNVEETNKILSYLEDKEIGVVLVTDKDYLAYNCEINEEMKRDADLVFKTIKMFDKNKDSIENLKLVKIMIMDNSHKIDNLIENMDKNIINSCYVVRSMPYLIEIMAKNVDKGYGLSKLADHLNIDHKDIMVIGDELNDIGMFKVAGLGVAMANANIEIKRLADFITLSNDENGVSYAIDYFMK</sequence>
<dbReference type="RefSeq" id="WP_039249589.1">
    <property type="nucleotide sequence ID" value="NZ_JDRX01000009.1"/>
</dbReference>